<keyword evidence="4 5" id="KW-0012">Acyltransferase</keyword>
<keyword evidence="3 5" id="KW-0808">Transferase</keyword>
<dbReference type="InterPro" id="IPR028345">
    <property type="entry name" value="Antibiotic_NAT-like"/>
</dbReference>
<dbReference type="PANTHER" id="PTHR11104:SF0">
    <property type="entry name" value="SPBETA PROPHAGE-DERIVED AMINOGLYCOSIDE N(3')-ACETYLTRANSFERASE-LIKE PROTEIN YOKD"/>
    <property type="match status" value="1"/>
</dbReference>
<comment type="caution">
    <text evidence="6">The sequence shown here is derived from an EMBL/GenBank/DDBJ whole genome shotgun (WGS) entry which is preliminary data.</text>
</comment>
<dbReference type="Proteomes" id="UP000052237">
    <property type="component" value="Unassembled WGS sequence"/>
</dbReference>
<evidence type="ECO:0000313" key="7">
    <source>
        <dbReference type="Proteomes" id="UP000052237"/>
    </source>
</evidence>
<dbReference type="EC" id="2.3.1.-" evidence="5"/>
<reference evidence="6 7" key="1">
    <citation type="submission" date="2015-11" db="EMBL/GenBank/DDBJ databases">
        <authorList>
            <consortium name="Pathogen Informatics"/>
        </authorList>
    </citation>
    <scope>NUCLEOTIDE SEQUENCE [LARGE SCALE GENOMIC DNA]</scope>
    <source>
        <strain evidence="6 7">006A-0059</strain>
    </source>
</reference>
<evidence type="ECO:0000256" key="4">
    <source>
        <dbReference type="ARBA" id="ARBA00023315"/>
    </source>
</evidence>
<dbReference type="EMBL" id="FAVB01000002">
    <property type="protein sequence ID" value="CUU76653.1"/>
    <property type="molecule type" value="Genomic_DNA"/>
</dbReference>
<evidence type="ECO:0000256" key="1">
    <source>
        <dbReference type="ARBA" id="ARBA00006383"/>
    </source>
</evidence>
<keyword evidence="7" id="KW-1185">Reference proteome</keyword>
<accession>A0A0S4RTE1</accession>
<proteinExistence type="inferred from homology"/>
<sequence>MKAILEANGKLVKKSDFLDALEQIGIERGDAVCVHTELFTLGKPLLPKDEFLRVLLECFYEVIGKNGTLIMPTFTYSFCKNEIYDKLNSRSTMGVLTEFFRHQNGVVRTNDPIFSFAINGANKDAFLSDTKSCFGKNSVYDVLKKMEGKIVLLGTQKLGYTFTHYIEEQAEVSYRYFKEFSGKIVDENGKISSKSILYYVRRLDRKSEICLKSQVDTLRRTDNFHENIFANSTVTAMEVKKYFDEFMKAINLNEYAFLGD</sequence>
<gene>
    <name evidence="6" type="primary">yokD</name>
    <name evidence="6" type="ORF">ERS686654_00783</name>
</gene>
<evidence type="ECO:0000256" key="3">
    <source>
        <dbReference type="ARBA" id="ARBA00022679"/>
    </source>
</evidence>
<dbReference type="GO" id="GO:0046353">
    <property type="term" value="F:aminoglycoside 3-N-acetyltransferase activity"/>
    <property type="evidence" value="ECO:0007669"/>
    <property type="project" value="UniProtKB-EC"/>
</dbReference>
<dbReference type="AlphaFoldDB" id="A0A0S4RTE1"/>
<comment type="similarity">
    <text evidence="1 5">Belongs to the antibiotic N-acetyltransferase family.</text>
</comment>
<name>A0A0S4RTE1_CAMHY</name>
<protein>
    <recommendedName>
        <fullName evidence="2 5">Aminoglycoside N(3)-acetyltransferase</fullName>
        <ecNumber evidence="5">2.3.1.-</ecNumber>
    </recommendedName>
</protein>
<evidence type="ECO:0000313" key="6">
    <source>
        <dbReference type="EMBL" id="CUU76653.1"/>
    </source>
</evidence>
<dbReference type="RefSeq" id="WP_059435041.1">
    <property type="nucleotide sequence ID" value="NZ_FAVB01000002.1"/>
</dbReference>
<keyword evidence="5" id="KW-0046">Antibiotic resistance</keyword>
<dbReference type="SUPFAM" id="SSF110710">
    <property type="entry name" value="TTHA0583/YokD-like"/>
    <property type="match status" value="1"/>
</dbReference>
<comment type="catalytic activity">
    <reaction evidence="5">
        <text>a 2-deoxystreptamine antibiotic + acetyl-CoA = an N(3)-acetyl-2-deoxystreptamine antibiotic + CoA + H(+)</text>
        <dbReference type="Rhea" id="RHEA:12665"/>
        <dbReference type="ChEBI" id="CHEBI:15378"/>
        <dbReference type="ChEBI" id="CHEBI:57287"/>
        <dbReference type="ChEBI" id="CHEBI:57288"/>
        <dbReference type="ChEBI" id="CHEBI:57921"/>
        <dbReference type="ChEBI" id="CHEBI:77452"/>
        <dbReference type="EC" id="2.3.1.81"/>
    </reaction>
</comment>
<organism evidence="6 7">
    <name type="scientific">Campylobacter hyointestinalis subsp. hyointestinalis</name>
    <dbReference type="NCBI Taxonomy" id="91352"/>
    <lineage>
        <taxon>Bacteria</taxon>
        <taxon>Pseudomonadati</taxon>
        <taxon>Campylobacterota</taxon>
        <taxon>Epsilonproteobacteria</taxon>
        <taxon>Campylobacterales</taxon>
        <taxon>Campylobacteraceae</taxon>
        <taxon>Campylobacter</taxon>
    </lineage>
</organism>
<dbReference type="InterPro" id="IPR003679">
    <property type="entry name" value="Amioglycoside_AcTrfase"/>
</dbReference>
<dbReference type="PANTHER" id="PTHR11104">
    <property type="entry name" value="AMINOGLYCOSIDE N3-ACETYLTRANSFERASE"/>
    <property type="match status" value="1"/>
</dbReference>
<dbReference type="GO" id="GO:0046677">
    <property type="term" value="P:response to antibiotic"/>
    <property type="evidence" value="ECO:0007669"/>
    <property type="project" value="UniProtKB-KW"/>
</dbReference>
<evidence type="ECO:0000256" key="2">
    <source>
        <dbReference type="ARBA" id="ARBA00012882"/>
    </source>
</evidence>
<dbReference type="Pfam" id="PF02522">
    <property type="entry name" value="Antibiotic_NAT"/>
    <property type="match status" value="1"/>
</dbReference>
<evidence type="ECO:0000256" key="5">
    <source>
        <dbReference type="RuleBase" id="RU365031"/>
    </source>
</evidence>